<evidence type="ECO:0000313" key="2">
    <source>
        <dbReference type="EMBL" id="GER02899.1"/>
    </source>
</evidence>
<dbReference type="EMBL" id="BKCN01000002">
    <property type="protein sequence ID" value="GER02899.1"/>
    <property type="molecule type" value="Genomic_DNA"/>
</dbReference>
<feature type="region of interest" description="Disordered" evidence="1">
    <location>
        <begin position="1"/>
        <end position="94"/>
    </location>
</feature>
<comment type="caution">
    <text evidence="2">The sequence shown here is derived from an EMBL/GenBank/DDBJ whole genome shotgun (WGS) entry which is preliminary data.</text>
</comment>
<name>A0A5A7N746_9PROT</name>
<reference evidence="2 3" key="1">
    <citation type="submission" date="2019-09" db="EMBL/GenBank/DDBJ databases">
        <title>NBRP : Genome information of microbial organism related human and environment.</title>
        <authorList>
            <person name="Hattori M."/>
            <person name="Oshima K."/>
            <person name="Inaba H."/>
            <person name="Suda W."/>
            <person name="Sakamoto M."/>
            <person name="Iino T."/>
            <person name="Kitahara M."/>
            <person name="Oshida Y."/>
            <person name="Iida T."/>
            <person name="Kudo T."/>
            <person name="Itoh T."/>
            <person name="Ohkuma M."/>
        </authorList>
    </citation>
    <scope>NUCLEOTIDE SEQUENCE [LARGE SCALE GENOMIC DNA]</scope>
    <source>
        <strain evidence="2 3">Q-1</strain>
    </source>
</reference>
<dbReference type="Proteomes" id="UP000324996">
    <property type="component" value="Unassembled WGS sequence"/>
</dbReference>
<evidence type="ECO:0000256" key="1">
    <source>
        <dbReference type="SAM" id="MobiDB-lite"/>
    </source>
</evidence>
<sequence>MHIGDDDHQSRHGADDNGIDEGLQQSDQSFGNRFLGFGRRMGNRRRSNPGFIGKAGAAQALHQHTNKTARNPDGGKGPGDDRPEGGRNMADIHR</sequence>
<gene>
    <name evidence="2" type="ORF">JCM17846_05810</name>
</gene>
<feature type="compositionally biased region" description="Basic and acidic residues" evidence="1">
    <location>
        <begin position="78"/>
        <end position="94"/>
    </location>
</feature>
<protein>
    <submittedName>
        <fullName evidence="2">Uncharacterized protein</fullName>
    </submittedName>
</protein>
<keyword evidence="3" id="KW-1185">Reference proteome</keyword>
<dbReference type="AlphaFoldDB" id="A0A5A7N746"/>
<organism evidence="2 3">
    <name type="scientific">Iodidimonas nitroreducens</name>
    <dbReference type="NCBI Taxonomy" id="1236968"/>
    <lineage>
        <taxon>Bacteria</taxon>
        <taxon>Pseudomonadati</taxon>
        <taxon>Pseudomonadota</taxon>
        <taxon>Alphaproteobacteria</taxon>
        <taxon>Iodidimonadales</taxon>
        <taxon>Iodidimonadaceae</taxon>
        <taxon>Iodidimonas</taxon>
    </lineage>
</organism>
<proteinExistence type="predicted"/>
<evidence type="ECO:0000313" key="3">
    <source>
        <dbReference type="Proteomes" id="UP000324996"/>
    </source>
</evidence>
<accession>A0A5A7N746</accession>
<feature type="compositionally biased region" description="Basic and acidic residues" evidence="1">
    <location>
        <begin position="1"/>
        <end position="15"/>
    </location>
</feature>